<name>A0A8S0ZI78_ARCPL</name>
<dbReference type="OrthoDB" id="10367521at2759"/>
<gene>
    <name evidence="3" type="ORF">APLA_LOCUS12490</name>
    <name evidence="2" type="ORF">APLA_LOCUS4881</name>
</gene>
<keyword evidence="4" id="KW-1185">Reference proteome</keyword>
<evidence type="ECO:0000256" key="1">
    <source>
        <dbReference type="SAM" id="MobiDB-lite"/>
    </source>
</evidence>
<protein>
    <submittedName>
        <fullName evidence="2">Uncharacterized protein</fullName>
    </submittedName>
</protein>
<organism evidence="2 5">
    <name type="scientific">Arctia plantaginis</name>
    <name type="common">Wood tiger moth</name>
    <name type="synonym">Phalaena plantaginis</name>
    <dbReference type="NCBI Taxonomy" id="874455"/>
    <lineage>
        <taxon>Eukaryota</taxon>
        <taxon>Metazoa</taxon>
        <taxon>Ecdysozoa</taxon>
        <taxon>Arthropoda</taxon>
        <taxon>Hexapoda</taxon>
        <taxon>Insecta</taxon>
        <taxon>Pterygota</taxon>
        <taxon>Neoptera</taxon>
        <taxon>Endopterygota</taxon>
        <taxon>Lepidoptera</taxon>
        <taxon>Glossata</taxon>
        <taxon>Ditrysia</taxon>
        <taxon>Noctuoidea</taxon>
        <taxon>Erebidae</taxon>
        <taxon>Arctiinae</taxon>
        <taxon>Arctia</taxon>
    </lineage>
</organism>
<dbReference type="Proteomes" id="UP000494106">
    <property type="component" value="Unassembled WGS sequence"/>
</dbReference>
<dbReference type="EMBL" id="CADEBC010000540">
    <property type="protein sequence ID" value="CAB3250038.1"/>
    <property type="molecule type" value="Genomic_DNA"/>
</dbReference>
<evidence type="ECO:0000313" key="5">
    <source>
        <dbReference type="Proteomes" id="UP000494256"/>
    </source>
</evidence>
<dbReference type="EMBL" id="CADEBD010000288">
    <property type="protein sequence ID" value="CAB3231023.1"/>
    <property type="molecule type" value="Genomic_DNA"/>
</dbReference>
<evidence type="ECO:0000313" key="4">
    <source>
        <dbReference type="Proteomes" id="UP000494106"/>
    </source>
</evidence>
<feature type="region of interest" description="Disordered" evidence="1">
    <location>
        <begin position="43"/>
        <end position="68"/>
    </location>
</feature>
<accession>A0A8S0ZI78</accession>
<sequence length="98" mass="10556">MERECANSKVYFSYNNDKDGVLPTSSARHEFCIAASGHLTSKQVRSKEKWGPKAVRGARGRGAGWGRAVQPAACNPPPAPDLPPMSDALCTDTTLHCQ</sequence>
<proteinExistence type="predicted"/>
<evidence type="ECO:0000313" key="2">
    <source>
        <dbReference type="EMBL" id="CAB3231023.1"/>
    </source>
</evidence>
<dbReference type="AlphaFoldDB" id="A0A8S0ZI78"/>
<comment type="caution">
    <text evidence="2">The sequence shown here is derived from an EMBL/GenBank/DDBJ whole genome shotgun (WGS) entry which is preliminary data.</text>
</comment>
<dbReference type="Proteomes" id="UP000494256">
    <property type="component" value="Unassembled WGS sequence"/>
</dbReference>
<evidence type="ECO:0000313" key="3">
    <source>
        <dbReference type="EMBL" id="CAB3250038.1"/>
    </source>
</evidence>
<reference evidence="4 5" key="1">
    <citation type="submission" date="2020-04" db="EMBL/GenBank/DDBJ databases">
        <authorList>
            <person name="Wallbank WR R."/>
            <person name="Pardo Diaz C."/>
            <person name="Kozak K."/>
            <person name="Martin S."/>
            <person name="Jiggins C."/>
            <person name="Moest M."/>
            <person name="Warren A I."/>
            <person name="Byers J.R.P. K."/>
            <person name="Montejo-Kovacevich G."/>
            <person name="Yen C E."/>
        </authorList>
    </citation>
    <scope>NUCLEOTIDE SEQUENCE [LARGE SCALE GENOMIC DNA]</scope>
</reference>